<dbReference type="EMBL" id="KL363278">
    <property type="protein sequence ID" value="KFD49081.1"/>
    <property type="molecule type" value="Genomic_DNA"/>
</dbReference>
<feature type="non-terminal residue" evidence="2">
    <location>
        <position position="1"/>
    </location>
</feature>
<dbReference type="EMBL" id="KL367500">
    <property type="protein sequence ID" value="KFD68864.1"/>
    <property type="molecule type" value="Genomic_DNA"/>
</dbReference>
<keyword evidence="1" id="KW-0812">Transmembrane</keyword>
<organism evidence="2 4">
    <name type="scientific">Trichuris suis</name>
    <name type="common">pig whipworm</name>
    <dbReference type="NCBI Taxonomy" id="68888"/>
    <lineage>
        <taxon>Eukaryota</taxon>
        <taxon>Metazoa</taxon>
        <taxon>Ecdysozoa</taxon>
        <taxon>Nematoda</taxon>
        <taxon>Enoplea</taxon>
        <taxon>Dorylaimia</taxon>
        <taxon>Trichinellida</taxon>
        <taxon>Trichuridae</taxon>
        <taxon>Trichuris</taxon>
    </lineage>
</organism>
<feature type="transmembrane region" description="Helical" evidence="1">
    <location>
        <begin position="43"/>
        <end position="65"/>
    </location>
</feature>
<gene>
    <name evidence="2" type="ORF">M513_10023</name>
    <name evidence="3" type="ORF">M514_10023</name>
</gene>
<evidence type="ECO:0000313" key="4">
    <source>
        <dbReference type="Proteomes" id="UP000030764"/>
    </source>
</evidence>
<proteinExistence type="predicted"/>
<sequence length="92" mass="10862">ELRKKSSSVGHSQLIFFYKQFPLRNRSFFPYPPELLDRVLKHFVFVFIFHLTSLLTHLLSILYYIHLRSTLRSAIYSLSSSLGISASRGRKW</sequence>
<name>A0A085LVT5_9BILA</name>
<keyword evidence="1" id="KW-1133">Transmembrane helix</keyword>
<evidence type="ECO:0000313" key="2">
    <source>
        <dbReference type="EMBL" id="KFD49081.1"/>
    </source>
</evidence>
<keyword evidence="1" id="KW-0472">Membrane</keyword>
<dbReference type="Proteomes" id="UP000030764">
    <property type="component" value="Unassembled WGS sequence"/>
</dbReference>
<reference evidence="2 4" key="1">
    <citation type="journal article" date="2014" name="Nat. Genet.">
        <title>Genome and transcriptome of the porcine whipworm Trichuris suis.</title>
        <authorList>
            <person name="Jex A.R."/>
            <person name="Nejsum P."/>
            <person name="Schwarz E.M."/>
            <person name="Hu L."/>
            <person name="Young N.D."/>
            <person name="Hall R.S."/>
            <person name="Korhonen P.K."/>
            <person name="Liao S."/>
            <person name="Thamsborg S."/>
            <person name="Xia J."/>
            <person name="Xu P."/>
            <person name="Wang S."/>
            <person name="Scheerlinck J.P."/>
            <person name="Hofmann A."/>
            <person name="Sternberg P.W."/>
            <person name="Wang J."/>
            <person name="Gasser R.B."/>
        </authorList>
    </citation>
    <scope>NUCLEOTIDE SEQUENCE [LARGE SCALE GENOMIC DNA]</scope>
    <source>
        <strain evidence="3">DCEP-RM93F</strain>
        <strain evidence="2">DCEP-RM93M</strain>
    </source>
</reference>
<evidence type="ECO:0000256" key="1">
    <source>
        <dbReference type="SAM" id="Phobius"/>
    </source>
</evidence>
<accession>A0A085LVT5</accession>
<evidence type="ECO:0000313" key="3">
    <source>
        <dbReference type="EMBL" id="KFD68864.1"/>
    </source>
</evidence>
<dbReference type="Proteomes" id="UP000030758">
    <property type="component" value="Unassembled WGS sequence"/>
</dbReference>
<dbReference type="AlphaFoldDB" id="A0A085LVT5"/>
<keyword evidence="4" id="KW-1185">Reference proteome</keyword>
<protein>
    <submittedName>
        <fullName evidence="2">Uncharacterized protein</fullName>
    </submittedName>
</protein>